<sequence length="84" mass="8808">MSGHLFDFMGREIPFRPGESVAAALDAAGITILGRDGLDVEARYFCGIGACQSCLTLIDGVAREACLTPARAGMKVESLGAHHD</sequence>
<feature type="domain" description="2Fe-2S ferredoxin-type" evidence="2">
    <location>
        <begin position="1"/>
        <end position="82"/>
    </location>
</feature>
<dbReference type="InterPro" id="IPR001041">
    <property type="entry name" value="2Fe-2S_ferredoxin-type"/>
</dbReference>
<protein>
    <submittedName>
        <fullName evidence="3">(2Fe-2S)-binding protein</fullName>
    </submittedName>
</protein>
<gene>
    <name evidence="3" type="ORF">EUU22_03185</name>
</gene>
<evidence type="ECO:0000256" key="1">
    <source>
        <dbReference type="ARBA" id="ARBA00023002"/>
    </source>
</evidence>
<accession>A0A4Q2TW90</accession>
<dbReference type="Gene3D" id="3.10.20.440">
    <property type="entry name" value="2Fe-2S iron-sulphur cluster binding domain, sarcosine oxidase, alpha subunit, N-terminal domain"/>
    <property type="match status" value="1"/>
</dbReference>
<reference evidence="3 4" key="1">
    <citation type="submission" date="2019-01" db="EMBL/GenBank/DDBJ databases">
        <authorList>
            <person name="Deng T."/>
        </authorList>
    </citation>
    <scope>NUCLEOTIDE SEQUENCE [LARGE SCALE GENOMIC DNA]</scope>
    <source>
        <strain evidence="3 4">F8825</strain>
    </source>
</reference>
<organism evidence="3 4">
    <name type="scientific">Ciceribacter ferrooxidans</name>
    <dbReference type="NCBI Taxonomy" id="2509717"/>
    <lineage>
        <taxon>Bacteria</taxon>
        <taxon>Pseudomonadati</taxon>
        <taxon>Pseudomonadota</taxon>
        <taxon>Alphaproteobacteria</taxon>
        <taxon>Hyphomicrobiales</taxon>
        <taxon>Rhizobiaceae</taxon>
        <taxon>Ciceribacter</taxon>
    </lineage>
</organism>
<dbReference type="SUPFAM" id="SSF54292">
    <property type="entry name" value="2Fe-2S ferredoxin-like"/>
    <property type="match status" value="1"/>
</dbReference>
<dbReference type="GO" id="GO:0016491">
    <property type="term" value="F:oxidoreductase activity"/>
    <property type="evidence" value="ECO:0007669"/>
    <property type="project" value="UniProtKB-KW"/>
</dbReference>
<dbReference type="AlphaFoldDB" id="A0A4Q2TW90"/>
<dbReference type="InterPro" id="IPR036010">
    <property type="entry name" value="2Fe-2S_ferredoxin-like_sf"/>
</dbReference>
<evidence type="ECO:0000313" key="4">
    <source>
        <dbReference type="Proteomes" id="UP000291088"/>
    </source>
</evidence>
<dbReference type="CDD" id="cd00207">
    <property type="entry name" value="fer2"/>
    <property type="match status" value="1"/>
</dbReference>
<dbReference type="Pfam" id="PF13510">
    <property type="entry name" value="Fer2_4"/>
    <property type="match status" value="1"/>
</dbReference>
<keyword evidence="1" id="KW-0560">Oxidoreductase</keyword>
<dbReference type="OrthoDB" id="9801699at2"/>
<dbReference type="GO" id="GO:0051536">
    <property type="term" value="F:iron-sulfur cluster binding"/>
    <property type="evidence" value="ECO:0007669"/>
    <property type="project" value="InterPro"/>
</dbReference>
<dbReference type="RefSeq" id="WP_129330663.1">
    <property type="nucleotide sequence ID" value="NZ_SDVB01000106.1"/>
</dbReference>
<proteinExistence type="predicted"/>
<keyword evidence="4" id="KW-1185">Reference proteome</keyword>
<comment type="caution">
    <text evidence="3">The sequence shown here is derived from an EMBL/GenBank/DDBJ whole genome shotgun (WGS) entry which is preliminary data.</text>
</comment>
<evidence type="ECO:0000259" key="2">
    <source>
        <dbReference type="PROSITE" id="PS51085"/>
    </source>
</evidence>
<name>A0A4Q2TW90_9HYPH</name>
<dbReference type="InterPro" id="IPR042204">
    <property type="entry name" value="2Fe-2S-bd_N"/>
</dbReference>
<dbReference type="PROSITE" id="PS51085">
    <property type="entry name" value="2FE2S_FER_2"/>
    <property type="match status" value="1"/>
</dbReference>
<dbReference type="EMBL" id="SDVB01000106">
    <property type="protein sequence ID" value="RYC23125.1"/>
    <property type="molecule type" value="Genomic_DNA"/>
</dbReference>
<dbReference type="Proteomes" id="UP000291088">
    <property type="component" value="Unassembled WGS sequence"/>
</dbReference>
<evidence type="ECO:0000313" key="3">
    <source>
        <dbReference type="EMBL" id="RYC23125.1"/>
    </source>
</evidence>